<sequence length="277" mass="29924">MLGTSFPLALAALLGGLDFQDGMPLGNVPPASLCLPNSGLVELSGCAAMVEITQRCSAGETVEERLQCACVQELLNSYQDCRSDIYKCVGMSLDYLDGPINGNIDAWHQACDPRLASRLTTLTTPPEPTLTSTYNSAECYRLAGSCYSADLETNRCRRQWLPTSSISFVSCACQPPIHSLMSECQYNGNISCKLEPATESNILGYRECSYFWTGSETLPPVDLTSFLSITGAAEMKATEAAEALQAVVRGSGREHMAHKTWTTVTQTAPPNREPGDL</sequence>
<comment type="caution">
    <text evidence="2">The sequence shown here is derived from an EMBL/GenBank/DDBJ whole genome shotgun (WGS) entry which is preliminary data.</text>
</comment>
<keyword evidence="1" id="KW-0732">Signal</keyword>
<feature type="signal peptide" evidence="1">
    <location>
        <begin position="1"/>
        <end position="22"/>
    </location>
</feature>
<dbReference type="EMBL" id="JAULSU010000002">
    <property type="protein sequence ID" value="KAK0627990.1"/>
    <property type="molecule type" value="Genomic_DNA"/>
</dbReference>
<feature type="chain" id="PRO_5041391372" evidence="1">
    <location>
        <begin position="23"/>
        <end position="277"/>
    </location>
</feature>
<evidence type="ECO:0000313" key="3">
    <source>
        <dbReference type="Proteomes" id="UP001175000"/>
    </source>
</evidence>
<protein>
    <submittedName>
        <fullName evidence="2">Uncharacterized protein</fullName>
    </submittedName>
</protein>
<reference evidence="2" key="1">
    <citation type="submission" date="2023-06" db="EMBL/GenBank/DDBJ databases">
        <title>Genome-scale phylogeny and comparative genomics of the fungal order Sordariales.</title>
        <authorList>
            <consortium name="Lawrence Berkeley National Laboratory"/>
            <person name="Hensen N."/>
            <person name="Bonometti L."/>
            <person name="Westerberg I."/>
            <person name="Brannstrom I.O."/>
            <person name="Guillou S."/>
            <person name="Cros-Aarteil S."/>
            <person name="Calhoun S."/>
            <person name="Haridas S."/>
            <person name="Kuo A."/>
            <person name="Mondo S."/>
            <person name="Pangilinan J."/>
            <person name="Riley R."/>
            <person name="Labutti K."/>
            <person name="Andreopoulos B."/>
            <person name="Lipzen A."/>
            <person name="Chen C."/>
            <person name="Yanf M."/>
            <person name="Daum C."/>
            <person name="Ng V."/>
            <person name="Clum A."/>
            <person name="Steindorff A."/>
            <person name="Ohm R."/>
            <person name="Martin F."/>
            <person name="Silar P."/>
            <person name="Natvig D."/>
            <person name="Lalanne C."/>
            <person name="Gautier V."/>
            <person name="Ament-Velasquez S.L."/>
            <person name="Kruys A."/>
            <person name="Hutchinson M.I."/>
            <person name="Powell A.J."/>
            <person name="Barry K."/>
            <person name="Miller A.N."/>
            <person name="Grigoriev I.V."/>
            <person name="Debuchy R."/>
            <person name="Gladieux P."/>
            <person name="Thoren M.H."/>
            <person name="Johannesson H."/>
        </authorList>
    </citation>
    <scope>NUCLEOTIDE SEQUENCE</scope>
    <source>
        <strain evidence="2">CBS 606.72</strain>
    </source>
</reference>
<proteinExistence type="predicted"/>
<gene>
    <name evidence="2" type="ORF">B0T14DRAFT_513632</name>
</gene>
<keyword evidence="3" id="KW-1185">Reference proteome</keyword>
<dbReference type="Proteomes" id="UP001175000">
    <property type="component" value="Unassembled WGS sequence"/>
</dbReference>
<evidence type="ECO:0000256" key="1">
    <source>
        <dbReference type="SAM" id="SignalP"/>
    </source>
</evidence>
<evidence type="ECO:0000313" key="2">
    <source>
        <dbReference type="EMBL" id="KAK0627990.1"/>
    </source>
</evidence>
<organism evidence="2 3">
    <name type="scientific">Immersiella caudata</name>
    <dbReference type="NCBI Taxonomy" id="314043"/>
    <lineage>
        <taxon>Eukaryota</taxon>
        <taxon>Fungi</taxon>
        <taxon>Dikarya</taxon>
        <taxon>Ascomycota</taxon>
        <taxon>Pezizomycotina</taxon>
        <taxon>Sordariomycetes</taxon>
        <taxon>Sordariomycetidae</taxon>
        <taxon>Sordariales</taxon>
        <taxon>Lasiosphaeriaceae</taxon>
        <taxon>Immersiella</taxon>
    </lineage>
</organism>
<name>A0AA39X723_9PEZI</name>
<dbReference type="AlphaFoldDB" id="A0AA39X723"/>
<accession>A0AA39X723</accession>